<dbReference type="EMBL" id="KB467843">
    <property type="protein sequence ID" value="PCH35304.1"/>
    <property type="molecule type" value="Genomic_DNA"/>
</dbReference>
<organism evidence="1 2">
    <name type="scientific">Wolfiporia cocos (strain MD-104)</name>
    <name type="common">Brown rot fungus</name>
    <dbReference type="NCBI Taxonomy" id="742152"/>
    <lineage>
        <taxon>Eukaryota</taxon>
        <taxon>Fungi</taxon>
        <taxon>Dikarya</taxon>
        <taxon>Basidiomycota</taxon>
        <taxon>Agaricomycotina</taxon>
        <taxon>Agaricomycetes</taxon>
        <taxon>Polyporales</taxon>
        <taxon>Phaeolaceae</taxon>
        <taxon>Wolfiporia</taxon>
    </lineage>
</organism>
<dbReference type="AlphaFoldDB" id="A0A2H3JF08"/>
<dbReference type="Proteomes" id="UP000218811">
    <property type="component" value="Unassembled WGS sequence"/>
</dbReference>
<proteinExistence type="predicted"/>
<protein>
    <submittedName>
        <fullName evidence="1">Uncharacterized protein</fullName>
    </submittedName>
</protein>
<gene>
    <name evidence="1" type="ORF">WOLCODRAFT_27777</name>
</gene>
<keyword evidence="2" id="KW-1185">Reference proteome</keyword>
<evidence type="ECO:0000313" key="2">
    <source>
        <dbReference type="Proteomes" id="UP000218811"/>
    </source>
</evidence>
<feature type="non-terminal residue" evidence="1">
    <location>
        <position position="57"/>
    </location>
</feature>
<evidence type="ECO:0000313" key="1">
    <source>
        <dbReference type="EMBL" id="PCH35304.1"/>
    </source>
</evidence>
<sequence length="57" mass="6335">MENDGDRLYGSAPCVTHACVREVAHHCIRALCYRACLWSAHAPETLEARVRHGACAR</sequence>
<accession>A0A2H3JF08</accession>
<reference evidence="1 2" key="1">
    <citation type="journal article" date="2012" name="Science">
        <title>The Paleozoic origin of enzymatic lignin decomposition reconstructed from 31 fungal genomes.</title>
        <authorList>
            <person name="Floudas D."/>
            <person name="Binder M."/>
            <person name="Riley R."/>
            <person name="Barry K."/>
            <person name="Blanchette R.A."/>
            <person name="Henrissat B."/>
            <person name="Martinez A.T."/>
            <person name="Otillar R."/>
            <person name="Spatafora J.W."/>
            <person name="Yadav J.S."/>
            <person name="Aerts A."/>
            <person name="Benoit I."/>
            <person name="Boyd A."/>
            <person name="Carlson A."/>
            <person name="Copeland A."/>
            <person name="Coutinho P.M."/>
            <person name="de Vries R.P."/>
            <person name="Ferreira P."/>
            <person name="Findley K."/>
            <person name="Foster B."/>
            <person name="Gaskell J."/>
            <person name="Glotzer D."/>
            <person name="Gorecki P."/>
            <person name="Heitman J."/>
            <person name="Hesse C."/>
            <person name="Hori C."/>
            <person name="Igarashi K."/>
            <person name="Jurgens J.A."/>
            <person name="Kallen N."/>
            <person name="Kersten P."/>
            <person name="Kohler A."/>
            <person name="Kuees U."/>
            <person name="Kumar T.K.A."/>
            <person name="Kuo A."/>
            <person name="LaButti K."/>
            <person name="Larrondo L.F."/>
            <person name="Lindquist E."/>
            <person name="Ling A."/>
            <person name="Lombard V."/>
            <person name="Lucas S."/>
            <person name="Lundell T."/>
            <person name="Martin R."/>
            <person name="McLaughlin D.J."/>
            <person name="Morgenstern I."/>
            <person name="Morin E."/>
            <person name="Murat C."/>
            <person name="Nagy L.G."/>
            <person name="Nolan M."/>
            <person name="Ohm R.A."/>
            <person name="Patyshakuliyeva A."/>
            <person name="Rokas A."/>
            <person name="Ruiz-Duenas F.J."/>
            <person name="Sabat G."/>
            <person name="Salamov A."/>
            <person name="Samejima M."/>
            <person name="Schmutz J."/>
            <person name="Slot J.C."/>
            <person name="St John F."/>
            <person name="Stenlid J."/>
            <person name="Sun H."/>
            <person name="Sun S."/>
            <person name="Syed K."/>
            <person name="Tsang A."/>
            <person name="Wiebenga A."/>
            <person name="Young D."/>
            <person name="Pisabarro A."/>
            <person name="Eastwood D.C."/>
            <person name="Martin F."/>
            <person name="Cullen D."/>
            <person name="Grigoriev I.V."/>
            <person name="Hibbett D.S."/>
        </authorList>
    </citation>
    <scope>NUCLEOTIDE SEQUENCE [LARGE SCALE GENOMIC DNA]</scope>
    <source>
        <strain evidence="1 2">MD-104</strain>
    </source>
</reference>
<name>A0A2H3JF08_WOLCO</name>